<dbReference type="Gene3D" id="3.40.50.300">
    <property type="entry name" value="P-loop containing nucleotide triphosphate hydrolases"/>
    <property type="match status" value="1"/>
</dbReference>
<protein>
    <submittedName>
        <fullName evidence="2">Thymidylate kinase</fullName>
    </submittedName>
</protein>
<dbReference type="GO" id="GO:0016301">
    <property type="term" value="F:kinase activity"/>
    <property type="evidence" value="ECO:0007669"/>
    <property type="project" value="UniProtKB-KW"/>
</dbReference>
<dbReference type="Proteomes" id="UP000239187">
    <property type="component" value="Chromosome"/>
</dbReference>
<keyword evidence="2" id="KW-0418">Kinase</keyword>
<organism evidence="2 3">
    <name type="scientific">Arthrobacter agilis</name>
    <dbReference type="NCBI Taxonomy" id="37921"/>
    <lineage>
        <taxon>Bacteria</taxon>
        <taxon>Bacillati</taxon>
        <taxon>Actinomycetota</taxon>
        <taxon>Actinomycetes</taxon>
        <taxon>Micrococcales</taxon>
        <taxon>Micrococcaceae</taxon>
        <taxon>Arthrobacter</taxon>
    </lineage>
</organism>
<dbReference type="Pfam" id="PF02223">
    <property type="entry name" value="Thymidylate_kin"/>
    <property type="match status" value="1"/>
</dbReference>
<reference evidence="2 3" key="1">
    <citation type="submission" date="2017-11" db="EMBL/GenBank/DDBJ databases">
        <title>Draft genome of Arthrobacter agilis strain UMCV2, a plant growth-promoting rhizobacterium and biocontrol capacity of phytopathogenic fungi.</title>
        <authorList>
            <person name="Martinez-Camara R."/>
            <person name="Santoyo G."/>
            <person name="Moreno-Hagelsieb G."/>
            <person name="Valencia-Cantero E."/>
        </authorList>
    </citation>
    <scope>NUCLEOTIDE SEQUENCE [LARGE SCALE GENOMIC DNA]</scope>
    <source>
        <strain evidence="2 3">UMCV2</strain>
    </source>
</reference>
<evidence type="ECO:0000259" key="1">
    <source>
        <dbReference type="Pfam" id="PF02223"/>
    </source>
</evidence>
<sequence length="194" mass="21022">MRILLTGIDGSGKSTAARDLTHAITDRGDRAVMLKTPAGRRTMAAWWSRLGRAPGPRLQDTLETVARVANALLHEVRLLRFDGVVVLDRGLTCQLALREARGLPRGVLLPWLERILPAPDVVAHFDLPVDVALRRVAARGTDVETRAGLAALQAGYRRLPGFGSFTLLDADRPAGDVLDDLLALVRRETAGARA</sequence>
<feature type="domain" description="Thymidylate kinase-like" evidence="1">
    <location>
        <begin position="7"/>
        <end position="179"/>
    </location>
</feature>
<dbReference type="EMBL" id="CP024915">
    <property type="protein sequence ID" value="AUZ89181.1"/>
    <property type="molecule type" value="Genomic_DNA"/>
</dbReference>
<dbReference type="InterPro" id="IPR039430">
    <property type="entry name" value="Thymidylate_kin-like_dom"/>
</dbReference>
<proteinExistence type="predicted"/>
<dbReference type="InterPro" id="IPR027417">
    <property type="entry name" value="P-loop_NTPase"/>
</dbReference>
<evidence type="ECO:0000313" key="2">
    <source>
        <dbReference type="EMBL" id="AUZ89181.1"/>
    </source>
</evidence>
<keyword evidence="2" id="KW-0808">Transferase</keyword>
<dbReference type="SUPFAM" id="SSF52540">
    <property type="entry name" value="P-loop containing nucleoside triphosphate hydrolases"/>
    <property type="match status" value="1"/>
</dbReference>
<dbReference type="AlphaFoldDB" id="A0A2L0UIV3"/>
<name>A0A2L0UIV3_9MICC</name>
<evidence type="ECO:0000313" key="3">
    <source>
        <dbReference type="Proteomes" id="UP000239187"/>
    </source>
</evidence>
<gene>
    <name evidence="2" type="ORF">CVO76_01135</name>
</gene>
<accession>A0A2L0UIV3</accession>